<evidence type="ECO:0000256" key="1">
    <source>
        <dbReference type="SAM" id="MobiDB-lite"/>
    </source>
</evidence>
<feature type="compositionally biased region" description="Acidic residues" evidence="1">
    <location>
        <begin position="29"/>
        <end position="42"/>
    </location>
</feature>
<evidence type="ECO:0000313" key="2">
    <source>
        <dbReference type="EMBL" id="PIY95824.1"/>
    </source>
</evidence>
<accession>A0A2M7RGK1</accession>
<dbReference type="Proteomes" id="UP000230779">
    <property type="component" value="Unassembled WGS sequence"/>
</dbReference>
<dbReference type="AlphaFoldDB" id="A0A2M7RGK1"/>
<name>A0A2M7RGK1_9BACT</name>
<comment type="caution">
    <text evidence="2">The sequence shown here is derived from an EMBL/GenBank/DDBJ whole genome shotgun (WGS) entry which is preliminary data.</text>
</comment>
<organism evidence="2 3">
    <name type="scientific">Candidatus Kerfeldbacteria bacterium CG_4_10_14_0_8_um_filter_42_10</name>
    <dbReference type="NCBI Taxonomy" id="2014248"/>
    <lineage>
        <taxon>Bacteria</taxon>
        <taxon>Candidatus Kerfeldiibacteriota</taxon>
    </lineage>
</organism>
<feature type="region of interest" description="Disordered" evidence="1">
    <location>
        <begin position="1"/>
        <end position="70"/>
    </location>
</feature>
<feature type="compositionally biased region" description="Acidic residues" evidence="1">
    <location>
        <begin position="61"/>
        <end position="70"/>
    </location>
</feature>
<sequence length="70" mass="7468">MEDDNKQEGVAVTPPGPEDGPAGTVTPVEESDNEEGSEEEKDESNVTSDDSDENVNKQNSDEPESDESAE</sequence>
<protein>
    <submittedName>
        <fullName evidence="2">Uncharacterized protein</fullName>
    </submittedName>
</protein>
<reference evidence="2 3" key="1">
    <citation type="submission" date="2017-09" db="EMBL/GenBank/DDBJ databases">
        <title>Depth-based differentiation of microbial function through sediment-hosted aquifers and enrichment of novel symbionts in the deep terrestrial subsurface.</title>
        <authorList>
            <person name="Probst A.J."/>
            <person name="Ladd B."/>
            <person name="Jarett J.K."/>
            <person name="Geller-Mcgrath D.E."/>
            <person name="Sieber C.M."/>
            <person name="Emerson J.B."/>
            <person name="Anantharaman K."/>
            <person name="Thomas B.C."/>
            <person name="Malmstrom R."/>
            <person name="Stieglmeier M."/>
            <person name="Klingl A."/>
            <person name="Woyke T."/>
            <person name="Ryan C.M."/>
            <person name="Banfield J.F."/>
        </authorList>
    </citation>
    <scope>NUCLEOTIDE SEQUENCE [LARGE SCALE GENOMIC DNA]</scope>
    <source>
        <strain evidence="2">CG_4_10_14_0_8_um_filter_42_10</strain>
    </source>
</reference>
<dbReference type="EMBL" id="PFMD01000066">
    <property type="protein sequence ID" value="PIY95824.1"/>
    <property type="molecule type" value="Genomic_DNA"/>
</dbReference>
<gene>
    <name evidence="2" type="ORF">COY66_05825</name>
</gene>
<evidence type="ECO:0000313" key="3">
    <source>
        <dbReference type="Proteomes" id="UP000230779"/>
    </source>
</evidence>
<proteinExistence type="predicted"/>